<dbReference type="InterPro" id="IPR028202">
    <property type="entry name" value="Reductase_C"/>
</dbReference>
<dbReference type="Proteomes" id="UP000319213">
    <property type="component" value="Unassembled WGS sequence"/>
</dbReference>
<dbReference type="SUPFAM" id="SSF51905">
    <property type="entry name" value="FAD/NAD(P)-binding domain"/>
    <property type="match status" value="1"/>
</dbReference>
<evidence type="ECO:0000256" key="1">
    <source>
        <dbReference type="ARBA" id="ARBA00001974"/>
    </source>
</evidence>
<dbReference type="InterPro" id="IPR023753">
    <property type="entry name" value="FAD/NAD-binding_dom"/>
</dbReference>
<dbReference type="InterPro" id="IPR050446">
    <property type="entry name" value="FAD-oxidoreductase/Apoptosis"/>
</dbReference>
<dbReference type="AlphaFoldDB" id="A0A543J4K2"/>
<protein>
    <submittedName>
        <fullName evidence="7">3-phenylpropionate/trans-cinnamate dioxygenase ferredoxin reductase subunit</fullName>
    </submittedName>
</protein>
<keyword evidence="7" id="KW-0223">Dioxygenase</keyword>
<accession>A0A543J4K2</accession>
<proteinExistence type="predicted"/>
<organism evidence="7 8">
    <name type="scientific">Thermopolyspora flexuosa</name>
    <dbReference type="NCBI Taxonomy" id="103836"/>
    <lineage>
        <taxon>Bacteria</taxon>
        <taxon>Bacillati</taxon>
        <taxon>Actinomycetota</taxon>
        <taxon>Actinomycetes</taxon>
        <taxon>Streptosporangiales</taxon>
        <taxon>Streptosporangiaceae</taxon>
        <taxon>Thermopolyspora</taxon>
    </lineage>
</organism>
<evidence type="ECO:0000259" key="6">
    <source>
        <dbReference type="Pfam" id="PF14759"/>
    </source>
</evidence>
<dbReference type="PANTHER" id="PTHR43557:SF2">
    <property type="entry name" value="RIESKE DOMAIN-CONTAINING PROTEIN-RELATED"/>
    <property type="match status" value="1"/>
</dbReference>
<dbReference type="EMBL" id="VFPQ01000001">
    <property type="protein sequence ID" value="TQM77742.1"/>
    <property type="molecule type" value="Genomic_DNA"/>
</dbReference>
<dbReference type="RefSeq" id="WP_142261424.1">
    <property type="nucleotide sequence ID" value="NZ_BMPV01000002.1"/>
</dbReference>
<feature type="domain" description="Reductase C-terminal" evidence="6">
    <location>
        <begin position="326"/>
        <end position="409"/>
    </location>
</feature>
<dbReference type="Gene3D" id="3.30.390.30">
    <property type="match status" value="1"/>
</dbReference>
<dbReference type="OrthoDB" id="1145at2"/>
<evidence type="ECO:0000313" key="7">
    <source>
        <dbReference type="EMBL" id="TQM77742.1"/>
    </source>
</evidence>
<feature type="domain" description="FAD/NAD(P)-binding" evidence="5">
    <location>
        <begin position="7"/>
        <end position="307"/>
    </location>
</feature>
<dbReference type="InterPro" id="IPR036188">
    <property type="entry name" value="FAD/NAD-bd_sf"/>
</dbReference>
<keyword evidence="4" id="KW-0560">Oxidoreductase</keyword>
<evidence type="ECO:0000313" key="8">
    <source>
        <dbReference type="Proteomes" id="UP000319213"/>
    </source>
</evidence>
<comment type="cofactor">
    <cofactor evidence="1">
        <name>FAD</name>
        <dbReference type="ChEBI" id="CHEBI:57692"/>
    </cofactor>
</comment>
<keyword evidence="2" id="KW-0285">Flavoprotein</keyword>
<sequence>MSDRETYAIVGAGLAGARAAEALRGAGFGGRIVLIGAEPDLPYDRPPLSKEVLTGSMPPERTRLRSAEEWAADEIDLYLGTRVTRLLPAERRLLLAESTGRTGSLRVDKVLFATGGRPRRLAVPGADLEGVSHFRTLADALAVRPHLVPDAPIVVVGAGFIGAEIAACARQSGCQVTVLEIADVPLRRVLGDEMGARYARYHRERGVDLRLGVNVDRIEGDDRVRAVVATDGTRIETSCVIVGIGIEPDLEVAAEAGVATADGILVDEYCRTSLENVYAAGDVANAPNPYLGRRVRLEHWQNAQNQGIAAGRSMAGAAEPYGEVPWFWSDQFDLRLQLAGHISPDHKIVYRGDPDSASFCAFYHRDGVLHAALGINRPREVRAAMRLIAKRTRVDVHELAEEGRDLRKLTPLPA</sequence>
<keyword evidence="8" id="KW-1185">Reference proteome</keyword>
<dbReference type="Pfam" id="PF14759">
    <property type="entry name" value="Reductase_C"/>
    <property type="match status" value="1"/>
</dbReference>
<comment type="caution">
    <text evidence="7">The sequence shown here is derived from an EMBL/GenBank/DDBJ whole genome shotgun (WGS) entry which is preliminary data.</text>
</comment>
<name>A0A543J4K2_9ACTN</name>
<dbReference type="PRINTS" id="PR00368">
    <property type="entry name" value="FADPNR"/>
</dbReference>
<evidence type="ECO:0000256" key="4">
    <source>
        <dbReference type="ARBA" id="ARBA00023002"/>
    </source>
</evidence>
<keyword evidence="3" id="KW-0274">FAD</keyword>
<evidence type="ECO:0000256" key="3">
    <source>
        <dbReference type="ARBA" id="ARBA00022827"/>
    </source>
</evidence>
<evidence type="ECO:0000256" key="2">
    <source>
        <dbReference type="ARBA" id="ARBA00022630"/>
    </source>
</evidence>
<dbReference type="PANTHER" id="PTHR43557">
    <property type="entry name" value="APOPTOSIS-INDUCING FACTOR 1"/>
    <property type="match status" value="1"/>
</dbReference>
<dbReference type="InterPro" id="IPR016156">
    <property type="entry name" value="FAD/NAD-linked_Rdtase_dimer_sf"/>
</dbReference>
<dbReference type="GO" id="GO:0005737">
    <property type="term" value="C:cytoplasm"/>
    <property type="evidence" value="ECO:0007669"/>
    <property type="project" value="TreeGrafter"/>
</dbReference>
<dbReference type="SUPFAM" id="SSF55424">
    <property type="entry name" value="FAD/NAD-linked reductases, dimerisation (C-terminal) domain"/>
    <property type="match status" value="1"/>
</dbReference>
<dbReference type="GO" id="GO:0016651">
    <property type="term" value="F:oxidoreductase activity, acting on NAD(P)H"/>
    <property type="evidence" value="ECO:0007669"/>
    <property type="project" value="TreeGrafter"/>
</dbReference>
<dbReference type="Gene3D" id="3.50.50.60">
    <property type="entry name" value="FAD/NAD(P)-binding domain"/>
    <property type="match status" value="2"/>
</dbReference>
<reference evidence="7 8" key="1">
    <citation type="submission" date="2019-06" db="EMBL/GenBank/DDBJ databases">
        <title>Sequencing the genomes of 1000 actinobacteria strains.</title>
        <authorList>
            <person name="Klenk H.-P."/>
        </authorList>
    </citation>
    <scope>NUCLEOTIDE SEQUENCE [LARGE SCALE GENOMIC DNA]</scope>
    <source>
        <strain evidence="7 8">DSM 43186</strain>
    </source>
</reference>
<gene>
    <name evidence="7" type="ORF">FHX40_4513</name>
</gene>
<evidence type="ECO:0000259" key="5">
    <source>
        <dbReference type="Pfam" id="PF07992"/>
    </source>
</evidence>
<dbReference type="Pfam" id="PF07992">
    <property type="entry name" value="Pyr_redox_2"/>
    <property type="match status" value="1"/>
</dbReference>
<dbReference type="PRINTS" id="PR00411">
    <property type="entry name" value="PNDRDTASEI"/>
</dbReference>
<dbReference type="GO" id="GO:0051213">
    <property type="term" value="F:dioxygenase activity"/>
    <property type="evidence" value="ECO:0007669"/>
    <property type="project" value="UniProtKB-KW"/>
</dbReference>